<dbReference type="SUPFAM" id="SSF47240">
    <property type="entry name" value="Ferritin-like"/>
    <property type="match status" value="1"/>
</dbReference>
<reference evidence="4 5" key="1">
    <citation type="submission" date="2021-01" db="EMBL/GenBank/DDBJ databases">
        <title>FDA dAtabase for Regulatory Grade micrObial Sequences (FDA-ARGOS): Supporting development and validation of Infectious Disease Dx tests.</title>
        <authorList>
            <person name="Nelson B."/>
            <person name="Plummer A."/>
            <person name="Tallon L."/>
            <person name="Sadzewicz L."/>
            <person name="Zhao X."/>
            <person name="Boylan J."/>
            <person name="Ott S."/>
            <person name="Bowen H."/>
            <person name="Vavikolanu K."/>
            <person name="Mehta A."/>
            <person name="Aluvathingal J."/>
            <person name="Nadendla S."/>
            <person name="Myers T."/>
            <person name="Yan Y."/>
            <person name="Sichtig H."/>
        </authorList>
    </citation>
    <scope>NUCLEOTIDE SEQUENCE [LARGE SCALE GENOMIC DNA]</scope>
    <source>
        <strain evidence="4 5">FDAARGOS_1161</strain>
    </source>
</reference>
<dbReference type="InterPro" id="IPR009078">
    <property type="entry name" value="Ferritin-like_SF"/>
</dbReference>
<keyword evidence="5" id="KW-1185">Reference proteome</keyword>
<dbReference type="PROSITE" id="PS00818">
    <property type="entry name" value="DPS_1"/>
    <property type="match status" value="1"/>
</dbReference>
<evidence type="ECO:0000256" key="1">
    <source>
        <dbReference type="ARBA" id="ARBA00009497"/>
    </source>
</evidence>
<dbReference type="CDD" id="cd01043">
    <property type="entry name" value="DPS"/>
    <property type="match status" value="1"/>
</dbReference>
<dbReference type="GO" id="GO:0016722">
    <property type="term" value="F:oxidoreductase activity, acting on metal ions"/>
    <property type="evidence" value="ECO:0007669"/>
    <property type="project" value="InterPro"/>
</dbReference>
<name>A0A974NKG6_PERPY</name>
<dbReference type="Pfam" id="PF00210">
    <property type="entry name" value="Ferritin"/>
    <property type="match status" value="1"/>
</dbReference>
<dbReference type="PANTHER" id="PTHR42932">
    <property type="entry name" value="GENERAL STRESS PROTEIN 20U"/>
    <property type="match status" value="1"/>
</dbReference>
<dbReference type="EMBL" id="CP068053">
    <property type="protein sequence ID" value="QQS99448.1"/>
    <property type="molecule type" value="Genomic_DNA"/>
</dbReference>
<evidence type="ECO:0000259" key="3">
    <source>
        <dbReference type="Pfam" id="PF00210"/>
    </source>
</evidence>
<evidence type="ECO:0000313" key="4">
    <source>
        <dbReference type="EMBL" id="QQS99448.1"/>
    </source>
</evidence>
<evidence type="ECO:0000313" key="5">
    <source>
        <dbReference type="Proteomes" id="UP000595254"/>
    </source>
</evidence>
<dbReference type="GO" id="GO:0008199">
    <property type="term" value="F:ferric iron binding"/>
    <property type="evidence" value="ECO:0007669"/>
    <property type="project" value="InterPro"/>
</dbReference>
<dbReference type="PIRSF" id="PIRSF005900">
    <property type="entry name" value="Dps"/>
    <property type="match status" value="1"/>
</dbReference>
<evidence type="ECO:0000256" key="2">
    <source>
        <dbReference type="RuleBase" id="RU003875"/>
    </source>
</evidence>
<protein>
    <submittedName>
        <fullName evidence="4">DNA starvation/stationary phase protection protein</fullName>
    </submittedName>
</protein>
<proteinExistence type="inferred from homology"/>
<dbReference type="AlphaFoldDB" id="A0A974NKG6"/>
<dbReference type="KEGG" id="ppsr:I6J18_17855"/>
<dbReference type="Proteomes" id="UP000595254">
    <property type="component" value="Chromosome"/>
</dbReference>
<dbReference type="PANTHER" id="PTHR42932:SF1">
    <property type="entry name" value="GENERAL STRESS PROTEIN 20U"/>
    <property type="match status" value="1"/>
</dbReference>
<accession>A0A974NKG6</accession>
<dbReference type="InterPro" id="IPR012347">
    <property type="entry name" value="Ferritin-like"/>
</dbReference>
<feature type="domain" description="Ferritin/DPS" evidence="3">
    <location>
        <begin position="21"/>
        <end position="160"/>
    </location>
</feature>
<organism evidence="4 5">
    <name type="scientific">Peribacillus psychrosaccharolyticus</name>
    <name type="common">Bacillus psychrosaccharolyticus</name>
    <dbReference type="NCBI Taxonomy" id="1407"/>
    <lineage>
        <taxon>Bacteria</taxon>
        <taxon>Bacillati</taxon>
        <taxon>Bacillota</taxon>
        <taxon>Bacilli</taxon>
        <taxon>Bacillales</taxon>
        <taxon>Bacillaceae</taxon>
        <taxon>Peribacillus</taxon>
    </lineage>
</organism>
<dbReference type="PRINTS" id="PR01346">
    <property type="entry name" value="HELNAPAPROT"/>
</dbReference>
<dbReference type="InterPro" id="IPR008331">
    <property type="entry name" value="Ferritin_DPS_dom"/>
</dbReference>
<dbReference type="PROSITE" id="PS00819">
    <property type="entry name" value="DPS_2"/>
    <property type="match status" value="1"/>
</dbReference>
<dbReference type="InterPro" id="IPR002177">
    <property type="entry name" value="DPS_DNA-bd"/>
</dbReference>
<gene>
    <name evidence="4" type="ORF">I6J18_17855</name>
</gene>
<dbReference type="Gene3D" id="1.20.1260.10">
    <property type="match status" value="1"/>
</dbReference>
<dbReference type="InterPro" id="IPR023188">
    <property type="entry name" value="DPS_DNA-bd_CS"/>
</dbReference>
<comment type="similarity">
    <text evidence="1 2">Belongs to the Dps family.</text>
</comment>
<sequence>MSGNLVQYKKGEDGSADKLVELVNKEIANFNVLYTKLHNYHWNVNGPHFFSLHVKLEELYNEVTLNMDELAERLLALGAKPVATIKEYMELTTIKEATGSEKTETMVKNIISDFETLSDEFAEIISIAEENSDEVTGDMLVGMKKSLNKHTWMLRAYLGK</sequence>
<dbReference type="RefSeq" id="WP_040374181.1">
    <property type="nucleotide sequence ID" value="NZ_CP068053.1"/>
</dbReference>